<sequence>MVFDRLNKNAAKWLNDIPADRWSRSTFDAVCKNQAVTSNMCEQFNGAILKYRGKPIITMFKGKAIYRTPHWSGDPNRANLRSWELSGIACEYALACISHNSEKTEQFVHYWLTKETNDKIYSNYINPAAGEGFWEKTGFDSIQPPIEKRKPGKPKTKRKK</sequence>
<evidence type="ECO:0000256" key="1">
    <source>
        <dbReference type="SAM" id="MobiDB-lite"/>
    </source>
</evidence>
<name>A0A2I0H1E1_PUNGR</name>
<dbReference type="Proteomes" id="UP000233551">
    <property type="component" value="Unassembled WGS sequence"/>
</dbReference>
<gene>
    <name evidence="2" type="ORF">CRG98_049978</name>
</gene>
<dbReference type="EMBL" id="PGOL01044014">
    <property type="protein sequence ID" value="PKH86505.1"/>
    <property type="molecule type" value="Genomic_DNA"/>
</dbReference>
<feature type="region of interest" description="Disordered" evidence="1">
    <location>
        <begin position="139"/>
        <end position="160"/>
    </location>
</feature>
<protein>
    <submittedName>
        <fullName evidence="2">Uncharacterized protein</fullName>
    </submittedName>
</protein>
<evidence type="ECO:0000313" key="2">
    <source>
        <dbReference type="EMBL" id="PKH86505.1"/>
    </source>
</evidence>
<feature type="non-terminal residue" evidence="2">
    <location>
        <position position="160"/>
    </location>
</feature>
<keyword evidence="3" id="KW-1185">Reference proteome</keyword>
<evidence type="ECO:0000313" key="3">
    <source>
        <dbReference type="Proteomes" id="UP000233551"/>
    </source>
</evidence>
<proteinExistence type="predicted"/>
<comment type="caution">
    <text evidence="2">The sequence shown here is derived from an EMBL/GenBank/DDBJ whole genome shotgun (WGS) entry which is preliminary data.</text>
</comment>
<accession>A0A2I0H1E1</accession>
<dbReference type="AlphaFoldDB" id="A0A2I0H1E1"/>
<reference evidence="2 3" key="1">
    <citation type="submission" date="2017-11" db="EMBL/GenBank/DDBJ databases">
        <title>De-novo sequencing of pomegranate (Punica granatum L.) genome.</title>
        <authorList>
            <person name="Akparov Z."/>
            <person name="Amiraslanov A."/>
            <person name="Hajiyeva S."/>
            <person name="Abbasov M."/>
            <person name="Kaur K."/>
            <person name="Hamwieh A."/>
            <person name="Solovyev V."/>
            <person name="Salamov A."/>
            <person name="Braich B."/>
            <person name="Kosarev P."/>
            <person name="Mahmoud A."/>
            <person name="Hajiyev E."/>
            <person name="Babayeva S."/>
            <person name="Izzatullayeva V."/>
            <person name="Mammadov A."/>
            <person name="Mammadov A."/>
            <person name="Sharifova S."/>
            <person name="Ojaghi J."/>
            <person name="Eynullazada K."/>
            <person name="Bayramov B."/>
            <person name="Abdulazimova A."/>
            <person name="Shahmuradov I."/>
        </authorList>
    </citation>
    <scope>NUCLEOTIDE SEQUENCE [LARGE SCALE GENOMIC DNA]</scope>
    <source>
        <strain evidence="3">cv. AG2017</strain>
        <tissue evidence="2">Leaf</tissue>
    </source>
</reference>
<organism evidence="2 3">
    <name type="scientific">Punica granatum</name>
    <name type="common">Pomegranate</name>
    <dbReference type="NCBI Taxonomy" id="22663"/>
    <lineage>
        <taxon>Eukaryota</taxon>
        <taxon>Viridiplantae</taxon>
        <taxon>Streptophyta</taxon>
        <taxon>Embryophyta</taxon>
        <taxon>Tracheophyta</taxon>
        <taxon>Spermatophyta</taxon>
        <taxon>Magnoliopsida</taxon>
        <taxon>eudicotyledons</taxon>
        <taxon>Gunneridae</taxon>
        <taxon>Pentapetalae</taxon>
        <taxon>rosids</taxon>
        <taxon>malvids</taxon>
        <taxon>Myrtales</taxon>
        <taxon>Lythraceae</taxon>
        <taxon>Punica</taxon>
    </lineage>
</organism>
<feature type="compositionally biased region" description="Basic residues" evidence="1">
    <location>
        <begin position="150"/>
        <end position="160"/>
    </location>
</feature>